<dbReference type="Pfam" id="PF13604">
    <property type="entry name" value="AAA_30"/>
    <property type="match status" value="1"/>
</dbReference>
<keyword evidence="3" id="KW-0378">Hydrolase</keyword>
<dbReference type="InterPro" id="IPR050534">
    <property type="entry name" value="Coronavir_polyprotein_1ab"/>
</dbReference>
<dbReference type="Gene3D" id="1.10.10.2220">
    <property type="match status" value="1"/>
</dbReference>
<evidence type="ECO:0000256" key="2">
    <source>
        <dbReference type="ARBA" id="ARBA00022840"/>
    </source>
</evidence>
<dbReference type="CDD" id="cd18809">
    <property type="entry name" value="SF1_C_RecD"/>
    <property type="match status" value="1"/>
</dbReference>
<dbReference type="GO" id="GO:0043139">
    <property type="term" value="F:5'-3' DNA helicase activity"/>
    <property type="evidence" value="ECO:0007669"/>
    <property type="project" value="UniProtKB-UniRule"/>
</dbReference>
<name>W7IXA9_9PSEU</name>
<dbReference type="Gene3D" id="1.10.150.20">
    <property type="entry name" value="5' to 3' exonuclease, C-terminal subdomain"/>
    <property type="match status" value="1"/>
</dbReference>
<dbReference type="GO" id="GO:0009338">
    <property type="term" value="C:exodeoxyribonuclease V complex"/>
    <property type="evidence" value="ECO:0007669"/>
    <property type="project" value="TreeGrafter"/>
</dbReference>
<dbReference type="GO" id="GO:0016887">
    <property type="term" value="F:ATP hydrolysis activity"/>
    <property type="evidence" value="ECO:0007669"/>
    <property type="project" value="RHEA"/>
</dbReference>
<evidence type="ECO:0000313" key="7">
    <source>
        <dbReference type="EMBL" id="EWC58664.1"/>
    </source>
</evidence>
<dbReference type="RefSeq" id="WP_052021979.1">
    <property type="nucleotide sequence ID" value="NZ_AYXG01000231.1"/>
</dbReference>
<keyword evidence="3" id="KW-0238">DNA-binding</keyword>
<evidence type="ECO:0000313" key="8">
    <source>
        <dbReference type="Proteomes" id="UP000019277"/>
    </source>
</evidence>
<dbReference type="Gene3D" id="3.40.50.300">
    <property type="entry name" value="P-loop containing nucleotide triphosphate hydrolases"/>
    <property type="match status" value="2"/>
</dbReference>
<dbReference type="Pfam" id="PF13538">
    <property type="entry name" value="UvrD_C_2"/>
    <property type="match status" value="1"/>
</dbReference>
<keyword evidence="3 7" id="KW-0347">Helicase</keyword>
<dbReference type="PANTHER" id="PTHR43788:SF6">
    <property type="entry name" value="DNA HELICASE B"/>
    <property type="match status" value="1"/>
</dbReference>
<feature type="region of interest" description="Disordered" evidence="4">
    <location>
        <begin position="569"/>
        <end position="604"/>
    </location>
</feature>
<reference evidence="7 8" key="1">
    <citation type="journal article" date="2014" name="Genome Announc.">
        <title>Draft Genome Sequence of the Antitrypanosomally Active Sponge-Associated Bacterium Actinokineospora sp. Strain EG49.</title>
        <authorList>
            <person name="Harjes J."/>
            <person name="Ryu T."/>
            <person name="Abdelmohsen U.R."/>
            <person name="Moitinho-Silva L."/>
            <person name="Horn H."/>
            <person name="Ravasi T."/>
            <person name="Hentschel U."/>
        </authorList>
    </citation>
    <scope>NUCLEOTIDE SEQUENCE [LARGE SCALE GENOMIC DNA]</scope>
    <source>
        <strain evidence="7 8">EG49</strain>
    </source>
</reference>
<dbReference type="EC" id="5.6.2.3" evidence="3"/>
<dbReference type="GO" id="GO:0017116">
    <property type="term" value="F:single-stranded DNA helicase activity"/>
    <property type="evidence" value="ECO:0007669"/>
    <property type="project" value="TreeGrafter"/>
</dbReference>
<dbReference type="SUPFAM" id="SSF52540">
    <property type="entry name" value="P-loop containing nucleoside triphosphate hydrolases"/>
    <property type="match status" value="1"/>
</dbReference>
<dbReference type="Proteomes" id="UP000019277">
    <property type="component" value="Unassembled WGS sequence"/>
</dbReference>
<feature type="domain" description="UvrD-like helicase C-terminal" evidence="5">
    <location>
        <begin position="650"/>
        <end position="699"/>
    </location>
</feature>
<evidence type="ECO:0000256" key="4">
    <source>
        <dbReference type="SAM" id="MobiDB-lite"/>
    </source>
</evidence>
<dbReference type="PATRIC" id="fig|909613.9.peg.6019"/>
<feature type="domain" description="ATP-dependent RecD2 DNA helicase-like helix-hairpin-helix" evidence="6">
    <location>
        <begin position="148"/>
        <end position="239"/>
    </location>
</feature>
<dbReference type="InterPro" id="IPR010994">
    <property type="entry name" value="RuvA_2-like"/>
</dbReference>
<gene>
    <name evidence="3" type="primary">recD2</name>
    <name evidence="7" type="ORF">UO65_6018</name>
</gene>
<keyword evidence="3" id="KW-0413">Isomerase</keyword>
<dbReference type="Gene3D" id="2.30.30.940">
    <property type="match status" value="1"/>
</dbReference>
<dbReference type="GO" id="GO:0005524">
    <property type="term" value="F:ATP binding"/>
    <property type="evidence" value="ECO:0007669"/>
    <property type="project" value="UniProtKB-KW"/>
</dbReference>
<feature type="compositionally biased region" description="Basic and acidic residues" evidence="4">
    <location>
        <begin position="569"/>
        <end position="594"/>
    </location>
</feature>
<evidence type="ECO:0000259" key="6">
    <source>
        <dbReference type="Pfam" id="PF14490"/>
    </source>
</evidence>
<comment type="similarity">
    <text evidence="3">Belongs to the RecD family. RecD2 subfamily.</text>
</comment>
<dbReference type="InterPro" id="IPR006345">
    <property type="entry name" value="RecD2"/>
</dbReference>
<dbReference type="GO" id="GO:0003677">
    <property type="term" value="F:DNA binding"/>
    <property type="evidence" value="ECO:0007669"/>
    <property type="project" value="UniProtKB-UniRule"/>
</dbReference>
<dbReference type="SUPFAM" id="SSF47781">
    <property type="entry name" value="RuvA domain 2-like"/>
    <property type="match status" value="1"/>
</dbReference>
<sequence>MSSAPEGSDEVVEGVVDRVIHVGPDGHTVAVLSTGESGEPVKVAGTVLAGLRPGETLRVTGRRPSTARHADTLRVLTCERVLPATVHAIRAYLGSGMIKGIGPTIAQAIVDRFGAETLTVIDTTPELLLGVSLIGRKRLATIVEGWAEQREIREVMVFLQGVGVTPGLAVRIHRHLGAEARQIVEQHPYQLIERVHGIGFRIADKIAVAVGIPERSGARMRAALLHVLDEARGKGGHCYLPREELLAAAVALVRQDPELVRDGLDELREMGSVVVERTPALFADELVFPAWLHRRESTLAENVRRLLAAPSQLPRRAGAVAEEDPPLGERQAEAVEMALTETLSILTGGPGSGKSHTVAALVRRAKAAGATVALAAPTGRAAKRLSELTGLRATTVHRLVHHRDNPVDDGGLFDPNDGLSSDLVVVDEASMLDVLIAERLLRAIPEGSHLLLVGDVDQLPSVGPGAVLHDLLGVADIPSTRLDTIYRQDADSGIVSNANRVVHGRPPVNGPQFWFHDLDADKTADVAELVVDIATRRLPAKQGCTPADVQILCPGKARATGATSLSRLAQDHRNPARDTTPEHWADDRPFRVGDKVMPTRNDPTKGDYGVFNGATATITAINKDDQNIEIALDDGQTATYDFDELETLAHAYAITVHRSQGSEYPYVVIPLTNDTPHLLLQRNLLYTAITRARKLVVIVGHRGALFRALDNRPRRRNTLLTHRLSAIGPSPAPPTRTADGQQFAF</sequence>
<dbReference type="InterPro" id="IPR027785">
    <property type="entry name" value="UvrD-like_helicase_C"/>
</dbReference>
<keyword evidence="8" id="KW-1185">Reference proteome</keyword>
<proteinExistence type="inferred from homology"/>
<feature type="region of interest" description="Disordered" evidence="4">
    <location>
        <begin position="725"/>
        <end position="745"/>
    </location>
</feature>
<dbReference type="Pfam" id="PF14490">
    <property type="entry name" value="HHH_RecD2"/>
    <property type="match status" value="1"/>
</dbReference>
<dbReference type="EMBL" id="AYXG01000231">
    <property type="protein sequence ID" value="EWC58664.1"/>
    <property type="molecule type" value="Genomic_DNA"/>
</dbReference>
<comment type="caution">
    <text evidence="3">Lacks conserved residue(s) required for the propagation of feature annotation.</text>
</comment>
<dbReference type="GO" id="GO:0006310">
    <property type="term" value="P:DNA recombination"/>
    <property type="evidence" value="ECO:0007669"/>
    <property type="project" value="InterPro"/>
</dbReference>
<keyword evidence="1" id="KW-0547">Nucleotide-binding</keyword>
<dbReference type="InterPro" id="IPR027417">
    <property type="entry name" value="P-loop_NTPase"/>
</dbReference>
<dbReference type="eggNOG" id="COG0507">
    <property type="taxonomic scope" value="Bacteria"/>
</dbReference>
<dbReference type="AlphaFoldDB" id="W7IXA9"/>
<comment type="function">
    <text evidence="3">DNA-dependent ATPase and ATP-dependent 5'-3' DNA helicase. Has no activity on blunt DNA or DNA with 3'-overhangs, requires at least 10 bases of 5'-ssDNA for helicase activity.</text>
</comment>
<organism evidence="7 8">
    <name type="scientific">Actinokineospora spheciospongiae</name>
    <dbReference type="NCBI Taxonomy" id="909613"/>
    <lineage>
        <taxon>Bacteria</taxon>
        <taxon>Bacillati</taxon>
        <taxon>Actinomycetota</taxon>
        <taxon>Actinomycetes</taxon>
        <taxon>Pseudonocardiales</taxon>
        <taxon>Pseudonocardiaceae</taxon>
        <taxon>Actinokineospora</taxon>
    </lineage>
</organism>
<protein>
    <recommendedName>
        <fullName evidence="3">ATP-dependent RecD2 DNA helicase</fullName>
        <ecNumber evidence="3">5.6.2.3</ecNumber>
    </recommendedName>
    <alternativeName>
        <fullName evidence="3">DNA 5'-3' helicase subunit RecD2</fullName>
    </alternativeName>
</protein>
<keyword evidence="2" id="KW-0067">ATP-binding</keyword>
<dbReference type="InterPro" id="IPR029493">
    <property type="entry name" value="RecD2-like_HHH"/>
</dbReference>
<dbReference type="CDD" id="cd17933">
    <property type="entry name" value="DEXSc_RecD-like"/>
    <property type="match status" value="1"/>
</dbReference>
<dbReference type="HAMAP" id="MF_01488">
    <property type="entry name" value="RecD2"/>
    <property type="match status" value="1"/>
</dbReference>
<comment type="caution">
    <text evidence="7">The sequence shown here is derived from an EMBL/GenBank/DDBJ whole genome shotgun (WGS) entry which is preliminary data.</text>
</comment>
<evidence type="ECO:0000259" key="5">
    <source>
        <dbReference type="Pfam" id="PF13538"/>
    </source>
</evidence>
<comment type="catalytic activity">
    <reaction evidence="3">
        <text>ATP + H2O = ADP + phosphate + H(+)</text>
        <dbReference type="Rhea" id="RHEA:13065"/>
        <dbReference type="ChEBI" id="CHEBI:15377"/>
        <dbReference type="ChEBI" id="CHEBI:15378"/>
        <dbReference type="ChEBI" id="CHEBI:30616"/>
        <dbReference type="ChEBI" id="CHEBI:43474"/>
        <dbReference type="ChEBI" id="CHEBI:456216"/>
        <dbReference type="EC" id="5.6.2.3"/>
    </reaction>
</comment>
<dbReference type="PANTHER" id="PTHR43788">
    <property type="entry name" value="DNA2/NAM7 HELICASE FAMILY MEMBER"/>
    <property type="match status" value="1"/>
</dbReference>
<accession>W7IXA9</accession>
<dbReference type="NCBIfam" id="TIGR01448">
    <property type="entry name" value="recD_rel"/>
    <property type="match status" value="1"/>
</dbReference>
<evidence type="ECO:0000256" key="1">
    <source>
        <dbReference type="ARBA" id="ARBA00022741"/>
    </source>
</evidence>
<evidence type="ECO:0000256" key="3">
    <source>
        <dbReference type="HAMAP-Rule" id="MF_01488"/>
    </source>
</evidence>
<dbReference type="STRING" id="909613.UO65_6018"/>